<name>A0A6J5MPP3_9CAUD</name>
<protein>
    <submittedName>
        <fullName evidence="2">Phage head morphogenesis domain containing protein</fullName>
    </submittedName>
</protein>
<feature type="region of interest" description="Disordered" evidence="1">
    <location>
        <begin position="250"/>
        <end position="269"/>
    </location>
</feature>
<evidence type="ECO:0000256" key="1">
    <source>
        <dbReference type="SAM" id="MobiDB-lite"/>
    </source>
</evidence>
<dbReference type="EMBL" id="LR796489">
    <property type="protein sequence ID" value="CAB4147657.1"/>
    <property type="molecule type" value="Genomic_DNA"/>
</dbReference>
<gene>
    <name evidence="2" type="ORF">UFOVP517_38</name>
</gene>
<evidence type="ECO:0000313" key="2">
    <source>
        <dbReference type="EMBL" id="CAB4147657.1"/>
    </source>
</evidence>
<reference evidence="2" key="1">
    <citation type="submission" date="2020-04" db="EMBL/GenBank/DDBJ databases">
        <authorList>
            <person name="Chiriac C."/>
            <person name="Salcher M."/>
            <person name="Ghai R."/>
            <person name="Kavagutti S V."/>
        </authorList>
    </citation>
    <scope>NUCLEOTIDE SEQUENCE</scope>
</reference>
<organism evidence="2">
    <name type="scientific">uncultured Caudovirales phage</name>
    <dbReference type="NCBI Taxonomy" id="2100421"/>
    <lineage>
        <taxon>Viruses</taxon>
        <taxon>Duplodnaviria</taxon>
        <taxon>Heunggongvirae</taxon>
        <taxon>Uroviricota</taxon>
        <taxon>Caudoviricetes</taxon>
        <taxon>Peduoviridae</taxon>
        <taxon>Maltschvirus</taxon>
        <taxon>Maltschvirus maltsch</taxon>
    </lineage>
</organism>
<accession>A0A6J5MPP3</accession>
<sequence>MYAILSSFWWRLQPIYKSKFSMAMGPIQKRMPEPIRVQITHDVEDPLIRRFVIDIVGMFDASARRARIKIGQKEADQWEIRNQSVYDQIKNHEIKLAASTINDMQAATADEAERILDQMRTELLAGQKAGETLASKTERLSKFFAETARHKARRIAVTESARAHNYGYLAGTADMEVVTGYEWILSDDACDECKRIGMVDGRPRLVKKGSPFATGQSKDAYYATVQCPPLHPGCRCAVAGVLDVDQPEKWDDTVSGSQPDKPVEPVVPEAKPDLATPISVAKPKELAPSISLDPVKQAIEDGKARILQAEVEFVQANGSRWISGTENLLDRVQAYSVGDIKVDALLALGDTFPDHDKRSSGELSEQQKQKLANLKLAPKPEDAERNKLMYKNSEAYLGGVRDSAFSLLELQDKDKIGWSDVQGTYEMDYYQAFGGNTYRYKSPSKETATTFERVQNRLKKVAGLSQTDLSGMQVQAVIVDATKVPTAQCDSTRGIIAMGGSKSESTVAHELGHAISLARKVDLRPGDGSKYSSSHLHRGKRFDHGSVKPIEFDAKVHGTPGLLAKVSKEVSKNQFLIMPFATHDYGKTVESGQYYSMLNGSYSAKVKSYGGENYAPEVASVLVENFHSDPIKFVRLMPRELSKLVIGFLDGAIR</sequence>
<proteinExistence type="predicted"/>